<gene>
    <name evidence="7" type="ORF">NWP17_06230</name>
</gene>
<evidence type="ECO:0000259" key="6">
    <source>
        <dbReference type="Pfam" id="PF00535"/>
    </source>
</evidence>
<keyword evidence="5" id="KW-0812">Transmembrane</keyword>
<proteinExistence type="inferred from homology"/>
<keyword evidence="5" id="KW-0472">Membrane</keyword>
<keyword evidence="4 7" id="KW-0808">Transferase</keyword>
<protein>
    <submittedName>
        <fullName evidence="7">Glycosyltransferase</fullName>
        <ecNumber evidence="7">2.4.-.-</ecNumber>
    </submittedName>
</protein>
<sequence>MLIPSWQRVDKLTRCLQSLAMQTVLPNEVIVVWQANDIRTRDAVQELQPTIPYCLKLLHSIEAGIVIAENTALAAATGEIILLCDDDVVTPAGWIARHLSFYSDPIIGAVGGSANNYFSDGSAFPKRQKQPIGKLTWYGKSYGNMYDHPEEWTSRHPIRVDHLVGYNLSLRRCALNCFESSFKRYWQMFELDVCLQVKQRGYEVIFDFNNVVDHYPSKTVYTDGRDGDLESKVFNGSYNHALVLAKHSPINLYIPRILYILLVGSVASPGLLGSLLAMKRYGNLRREQQILVKSWLYKIAGWQKGLQLRK</sequence>
<feature type="transmembrane region" description="Helical" evidence="5">
    <location>
        <begin position="257"/>
        <end position="278"/>
    </location>
</feature>
<accession>A0AA43GRJ8</accession>
<evidence type="ECO:0000256" key="5">
    <source>
        <dbReference type="SAM" id="Phobius"/>
    </source>
</evidence>
<keyword evidence="8" id="KW-1185">Reference proteome</keyword>
<dbReference type="InterPro" id="IPR029044">
    <property type="entry name" value="Nucleotide-diphossugar_trans"/>
</dbReference>
<dbReference type="RefSeq" id="WP_280654048.1">
    <property type="nucleotide sequence ID" value="NZ_JANQDH010000041.1"/>
</dbReference>
<comment type="caution">
    <text evidence="7">The sequence shown here is derived from an EMBL/GenBank/DDBJ whole genome shotgun (WGS) entry which is preliminary data.</text>
</comment>
<name>A0AA43GRJ8_9CYAN</name>
<keyword evidence="3 7" id="KW-0328">Glycosyltransferase</keyword>
<dbReference type="CDD" id="cd00761">
    <property type="entry name" value="Glyco_tranf_GTA_type"/>
    <property type="match status" value="1"/>
</dbReference>
<evidence type="ECO:0000256" key="4">
    <source>
        <dbReference type="ARBA" id="ARBA00022679"/>
    </source>
</evidence>
<dbReference type="Proteomes" id="UP001159387">
    <property type="component" value="Unassembled WGS sequence"/>
</dbReference>
<evidence type="ECO:0000256" key="1">
    <source>
        <dbReference type="ARBA" id="ARBA00004776"/>
    </source>
</evidence>
<dbReference type="InterPro" id="IPR001173">
    <property type="entry name" value="Glyco_trans_2-like"/>
</dbReference>
<dbReference type="PANTHER" id="PTHR43179:SF12">
    <property type="entry name" value="GALACTOFURANOSYLTRANSFERASE GLFT2"/>
    <property type="match status" value="1"/>
</dbReference>
<dbReference type="PANTHER" id="PTHR43179">
    <property type="entry name" value="RHAMNOSYLTRANSFERASE WBBL"/>
    <property type="match status" value="1"/>
</dbReference>
<evidence type="ECO:0000256" key="3">
    <source>
        <dbReference type="ARBA" id="ARBA00022676"/>
    </source>
</evidence>
<dbReference type="SUPFAM" id="SSF53448">
    <property type="entry name" value="Nucleotide-diphospho-sugar transferases"/>
    <property type="match status" value="1"/>
</dbReference>
<dbReference type="EC" id="2.4.-.-" evidence="7"/>
<evidence type="ECO:0000256" key="2">
    <source>
        <dbReference type="ARBA" id="ARBA00006739"/>
    </source>
</evidence>
<feature type="domain" description="Glycosyltransferase 2-like" evidence="6">
    <location>
        <begin position="2"/>
        <end position="141"/>
    </location>
</feature>
<dbReference type="AlphaFoldDB" id="A0AA43GRJ8"/>
<dbReference type="Pfam" id="PF00535">
    <property type="entry name" value="Glycos_transf_2"/>
    <property type="match status" value="1"/>
</dbReference>
<evidence type="ECO:0000313" key="7">
    <source>
        <dbReference type="EMBL" id="MDH6060036.1"/>
    </source>
</evidence>
<dbReference type="Gene3D" id="3.90.550.10">
    <property type="entry name" value="Spore Coat Polysaccharide Biosynthesis Protein SpsA, Chain A"/>
    <property type="match status" value="1"/>
</dbReference>
<comment type="pathway">
    <text evidence="1">Cell wall biogenesis; cell wall polysaccharide biosynthesis.</text>
</comment>
<comment type="similarity">
    <text evidence="2">Belongs to the glycosyltransferase 2 family.</text>
</comment>
<reference evidence="7 8" key="1">
    <citation type="journal article" date="2023" name="J. Phycol.">
        <title>Chrysosporum ovalisporum is synonymous with the true-branching cyanobacterium Umezakia natans (Nostocales/Aphanizomenonaceae).</title>
        <authorList>
            <person name="McGregor G.B."/>
            <person name="Sendall B.C."/>
            <person name="Niiyama Y."/>
            <person name="Tuji A."/>
            <person name="Willis A."/>
        </authorList>
    </citation>
    <scope>NUCLEOTIDE SEQUENCE [LARGE SCALE GENOMIC DNA]</scope>
    <source>
        <strain evidence="7 8">ANA360D</strain>
    </source>
</reference>
<dbReference type="GO" id="GO:0016757">
    <property type="term" value="F:glycosyltransferase activity"/>
    <property type="evidence" value="ECO:0007669"/>
    <property type="project" value="UniProtKB-KW"/>
</dbReference>
<evidence type="ECO:0000313" key="8">
    <source>
        <dbReference type="Proteomes" id="UP001159387"/>
    </source>
</evidence>
<keyword evidence="5" id="KW-1133">Transmembrane helix</keyword>
<dbReference type="EMBL" id="JANQDH010000041">
    <property type="protein sequence ID" value="MDH6060036.1"/>
    <property type="molecule type" value="Genomic_DNA"/>
</dbReference>
<organism evidence="7 8">
    <name type="scientific">Chrysosporum bergii ANA360D</name>
    <dbReference type="NCBI Taxonomy" id="617107"/>
    <lineage>
        <taxon>Bacteria</taxon>
        <taxon>Bacillati</taxon>
        <taxon>Cyanobacteriota</taxon>
        <taxon>Cyanophyceae</taxon>
        <taxon>Nostocales</taxon>
        <taxon>Nodulariaceae</taxon>
        <taxon>Chrysosporum</taxon>
    </lineage>
</organism>